<evidence type="ECO:0000313" key="1">
    <source>
        <dbReference type="EMBL" id="TPG27713.1"/>
    </source>
</evidence>
<accession>A0A502DQT9</accession>
<reference evidence="1 2" key="1">
    <citation type="journal article" date="2019" name="Environ. Microbiol.">
        <title>Species interactions and distinct microbial communities in high Arctic permafrost affected cryosols are associated with the CH4 and CO2 gas fluxes.</title>
        <authorList>
            <person name="Altshuler I."/>
            <person name="Hamel J."/>
            <person name="Turney S."/>
            <person name="Magnuson E."/>
            <person name="Levesque R."/>
            <person name="Greer C."/>
            <person name="Whyte L.G."/>
        </authorList>
    </citation>
    <scope>NUCLEOTIDE SEQUENCE [LARGE SCALE GENOMIC DNA]</scope>
    <source>
        <strain evidence="1 2">S06.C</strain>
    </source>
</reference>
<sequence length="109" mass="12036">MTLIMKSENAVHGSGTHWIEERELEESEDDVEPLGAVSDMLSLAPHQPDLNLEQKAALLAWAAASERVNGGLIAFINDRMPSHEEMDHALNDAQSCLERLRKAFCDPLG</sequence>
<dbReference type="EMBL" id="RCZI01000003">
    <property type="protein sequence ID" value="TPG27713.1"/>
    <property type="molecule type" value="Genomic_DNA"/>
</dbReference>
<organism evidence="1 2">
    <name type="scientific">Variovorax guangxiensis</name>
    <dbReference type="NCBI Taxonomy" id="1775474"/>
    <lineage>
        <taxon>Bacteria</taxon>
        <taxon>Pseudomonadati</taxon>
        <taxon>Pseudomonadota</taxon>
        <taxon>Betaproteobacteria</taxon>
        <taxon>Burkholderiales</taxon>
        <taxon>Comamonadaceae</taxon>
        <taxon>Variovorax</taxon>
    </lineage>
</organism>
<dbReference type="Proteomes" id="UP000319212">
    <property type="component" value="Unassembled WGS sequence"/>
</dbReference>
<protein>
    <submittedName>
        <fullName evidence="1">Uncharacterized protein</fullName>
    </submittedName>
</protein>
<gene>
    <name evidence="1" type="ORF">EAH82_13215</name>
</gene>
<proteinExistence type="predicted"/>
<name>A0A502DQT9_9BURK</name>
<evidence type="ECO:0000313" key="2">
    <source>
        <dbReference type="Proteomes" id="UP000319212"/>
    </source>
</evidence>
<dbReference type="AlphaFoldDB" id="A0A502DQT9"/>
<comment type="caution">
    <text evidence="1">The sequence shown here is derived from an EMBL/GenBank/DDBJ whole genome shotgun (WGS) entry which is preliminary data.</text>
</comment>